<dbReference type="InterPro" id="IPR007205">
    <property type="entry name" value="Protein_HGH1_N"/>
</dbReference>
<protein>
    <recommendedName>
        <fullName evidence="2">Protein HGH1 homolog</fullName>
    </recommendedName>
</protein>
<evidence type="ECO:0000313" key="5">
    <source>
        <dbReference type="EMBL" id="JAS76993.1"/>
    </source>
</evidence>
<dbReference type="PANTHER" id="PTHR13387">
    <property type="entry name" value="PROTEIN HGH1 HOMOLOG"/>
    <property type="match status" value="1"/>
</dbReference>
<dbReference type="PANTHER" id="PTHR13387:SF9">
    <property type="entry name" value="PROTEIN HGH1 HOMOLOG"/>
    <property type="match status" value="1"/>
</dbReference>
<dbReference type="Pfam" id="PF04063">
    <property type="entry name" value="DUF383"/>
    <property type="match status" value="1"/>
</dbReference>
<dbReference type="InterPro" id="IPR011989">
    <property type="entry name" value="ARM-like"/>
</dbReference>
<evidence type="ECO:0000256" key="2">
    <source>
        <dbReference type="ARBA" id="ARBA00014076"/>
    </source>
</evidence>
<comment type="similarity">
    <text evidence="1">Belongs to the HGH1 family.</text>
</comment>
<organism evidence="5">
    <name type="scientific">Homalodisca liturata</name>
    <dbReference type="NCBI Taxonomy" id="320908"/>
    <lineage>
        <taxon>Eukaryota</taxon>
        <taxon>Metazoa</taxon>
        <taxon>Ecdysozoa</taxon>
        <taxon>Arthropoda</taxon>
        <taxon>Hexapoda</taxon>
        <taxon>Insecta</taxon>
        <taxon>Pterygota</taxon>
        <taxon>Neoptera</taxon>
        <taxon>Paraneoptera</taxon>
        <taxon>Hemiptera</taxon>
        <taxon>Auchenorrhyncha</taxon>
        <taxon>Membracoidea</taxon>
        <taxon>Cicadellidae</taxon>
        <taxon>Cicadellinae</taxon>
        <taxon>Proconiini</taxon>
        <taxon>Homalodisca</taxon>
    </lineage>
</organism>
<evidence type="ECO:0000256" key="1">
    <source>
        <dbReference type="ARBA" id="ARBA00006712"/>
    </source>
</evidence>
<dbReference type="InterPro" id="IPR007206">
    <property type="entry name" value="Protein_HGH1_C"/>
</dbReference>
<evidence type="ECO:0000259" key="3">
    <source>
        <dbReference type="Pfam" id="PF04063"/>
    </source>
</evidence>
<dbReference type="InterPro" id="IPR016024">
    <property type="entry name" value="ARM-type_fold"/>
</dbReference>
<feature type="domain" description="Protein HGH1 N-terminal" evidence="3">
    <location>
        <begin position="100"/>
        <end position="270"/>
    </location>
</feature>
<dbReference type="InterPro" id="IPR039717">
    <property type="entry name" value="Hgh1"/>
</dbReference>
<dbReference type="AlphaFoldDB" id="A0A1B6HQQ8"/>
<name>A0A1B6HQQ8_9HEMI</name>
<dbReference type="SUPFAM" id="SSF48371">
    <property type="entry name" value="ARM repeat"/>
    <property type="match status" value="1"/>
</dbReference>
<feature type="domain" description="Protein HGH1 C-terminal" evidence="4">
    <location>
        <begin position="275"/>
        <end position="328"/>
    </location>
</feature>
<reference evidence="5" key="1">
    <citation type="submission" date="2015-11" db="EMBL/GenBank/DDBJ databases">
        <title>De novo transcriptome assembly of four potential Pierce s Disease insect vectors from Arizona vineyards.</title>
        <authorList>
            <person name="Tassone E.E."/>
        </authorList>
    </citation>
    <scope>NUCLEOTIDE SEQUENCE</scope>
</reference>
<dbReference type="Gene3D" id="1.25.10.10">
    <property type="entry name" value="Leucine-rich Repeat Variant"/>
    <property type="match status" value="1"/>
</dbReference>
<evidence type="ECO:0000259" key="4">
    <source>
        <dbReference type="Pfam" id="PF04064"/>
    </source>
</evidence>
<dbReference type="Pfam" id="PF04064">
    <property type="entry name" value="DUF384"/>
    <property type="match status" value="1"/>
</dbReference>
<accession>A0A1B6HQQ8</accession>
<gene>
    <name evidence="5" type="ORF">g.20227</name>
</gene>
<dbReference type="EMBL" id="GECU01030713">
    <property type="protein sequence ID" value="JAS76993.1"/>
    <property type="molecule type" value="Transcribed_RNA"/>
</dbReference>
<sequence length="352" mass="40254">MEHTFKEIGSLLKDGPINGKESLFLEIFDIILSCTSQEEAKVHFSSEFLSSILKFSDWNLEYKSIIYKIFVNIFSEEDLNDHLSESKVIIDLYDLSLSDITNKNSIHADSASMLLSNITRCHNSCKRISDCECPLSETLHKLVGAFTIVGYNISCSLDQLAMVLCNLSQLTDVRKIMTQSDHCMLQKLVPFMNHESNVRRRGIIGVVHNCAFDSSVHDWLLSIDVDILPRLLLPLAGPEQFDDEDNDKLPIELQYLPDTKTREPDPEIRKQILETLNQLCATRSGRQFLRDHNSYIILRELHKWEEDTSALLACENVVDILIRTEDEIGIDHLKSVEIPLDLQEKFKNLSSD</sequence>
<proteinExistence type="inferred from homology"/>